<dbReference type="RefSeq" id="WP_386060099.1">
    <property type="nucleotide sequence ID" value="NZ_JBHTKL010000005.1"/>
</dbReference>
<dbReference type="Pfam" id="PF00072">
    <property type="entry name" value="Response_reg"/>
    <property type="match status" value="1"/>
</dbReference>
<keyword evidence="4" id="KW-0902">Two-component regulatory system</keyword>
<dbReference type="InterPro" id="IPR036390">
    <property type="entry name" value="WH_DNA-bd_sf"/>
</dbReference>
<dbReference type="InterPro" id="IPR024187">
    <property type="entry name" value="Sig_transdc_resp-reg_cit/mal"/>
</dbReference>
<evidence type="ECO:0000256" key="9">
    <source>
        <dbReference type="PROSITE-ProRule" id="PRU00169"/>
    </source>
</evidence>
<dbReference type="Proteomes" id="UP001596990">
    <property type="component" value="Unassembled WGS sequence"/>
</dbReference>
<dbReference type="PROSITE" id="PS50110">
    <property type="entry name" value="RESPONSE_REGULATORY"/>
    <property type="match status" value="1"/>
</dbReference>
<dbReference type="PANTHER" id="PTHR45526">
    <property type="entry name" value="TRANSCRIPTIONAL REGULATORY PROTEIN DPIA"/>
    <property type="match status" value="1"/>
</dbReference>
<dbReference type="SMART" id="SM00448">
    <property type="entry name" value="REC"/>
    <property type="match status" value="1"/>
</dbReference>
<dbReference type="PANTHER" id="PTHR45526:SF1">
    <property type="entry name" value="TRANSCRIPTIONAL REGULATORY PROTEIN DCUR-RELATED"/>
    <property type="match status" value="1"/>
</dbReference>
<protein>
    <submittedName>
        <fullName evidence="11">Response regulator</fullName>
    </submittedName>
</protein>
<dbReference type="CDD" id="cd19925">
    <property type="entry name" value="REC_citrate_TCS"/>
    <property type="match status" value="1"/>
</dbReference>
<evidence type="ECO:0000256" key="5">
    <source>
        <dbReference type="ARBA" id="ARBA00023015"/>
    </source>
</evidence>
<dbReference type="InterPro" id="IPR051271">
    <property type="entry name" value="2C-system_Tx_regulators"/>
</dbReference>
<evidence type="ECO:0000313" key="11">
    <source>
        <dbReference type="EMBL" id="MFD1019729.1"/>
    </source>
</evidence>
<comment type="subcellular location">
    <subcellularLocation>
        <location evidence="1">Cytoplasm</location>
    </subcellularLocation>
</comment>
<keyword evidence="2" id="KW-0963">Cytoplasm</keyword>
<evidence type="ECO:0000256" key="4">
    <source>
        <dbReference type="ARBA" id="ARBA00023012"/>
    </source>
</evidence>
<keyword evidence="6" id="KW-0238">DNA-binding</keyword>
<organism evidence="11 12">
    <name type="scientific">Thalassobacillus hwangdonensis</name>
    <dbReference type="NCBI Taxonomy" id="546108"/>
    <lineage>
        <taxon>Bacteria</taxon>
        <taxon>Bacillati</taxon>
        <taxon>Bacillota</taxon>
        <taxon>Bacilli</taxon>
        <taxon>Bacillales</taxon>
        <taxon>Bacillaceae</taxon>
        <taxon>Thalassobacillus</taxon>
    </lineage>
</organism>
<keyword evidence="5" id="KW-0805">Transcription regulation</keyword>
<keyword evidence="12" id="KW-1185">Reference proteome</keyword>
<dbReference type="EMBL" id="JBHTKL010000005">
    <property type="protein sequence ID" value="MFD1019729.1"/>
    <property type="molecule type" value="Genomic_DNA"/>
</dbReference>
<evidence type="ECO:0000256" key="6">
    <source>
        <dbReference type="ARBA" id="ARBA00023125"/>
    </source>
</evidence>
<evidence type="ECO:0000256" key="8">
    <source>
        <dbReference type="ARBA" id="ARBA00023163"/>
    </source>
</evidence>
<feature type="domain" description="Response regulatory" evidence="10">
    <location>
        <begin position="3"/>
        <end position="119"/>
    </location>
</feature>
<dbReference type="InterPro" id="IPR011006">
    <property type="entry name" value="CheY-like_superfamily"/>
</dbReference>
<keyword evidence="8" id="KW-0804">Transcription</keyword>
<dbReference type="PIRSF" id="PIRSF006171">
    <property type="entry name" value="RR_citrat_malat"/>
    <property type="match status" value="1"/>
</dbReference>
<gene>
    <name evidence="11" type="ORF">ACFQ2J_11150</name>
</gene>
<feature type="modified residue" description="4-aspartylphosphate" evidence="9">
    <location>
        <position position="54"/>
    </location>
</feature>
<sequence>MIKVMIVEDDPMVAALNEKYVQQMEGFHLCCTAPNTDRALDELKQTDIDLILLDVYMPGMNGLEFLKKLREQAQDIDVILITAASDINQIQQAMRLGAVDYLIKPFEFDRFQKALTEYRTNHHTLKQSDTISQHELDQLLQKKSAQQVEHQLPKDLPKGLTKNTLTRIHEVIMKRKDDAFKTDEIAEDTDISRVSIRKYLKFLTDIGYLDETLVYGVGRPIYQYHLNPTQQQNIDRYL</sequence>
<dbReference type="Gene3D" id="3.40.50.2300">
    <property type="match status" value="1"/>
</dbReference>
<evidence type="ECO:0000313" key="12">
    <source>
        <dbReference type="Proteomes" id="UP001596990"/>
    </source>
</evidence>
<dbReference type="SUPFAM" id="SSF52172">
    <property type="entry name" value="CheY-like"/>
    <property type="match status" value="1"/>
</dbReference>
<keyword evidence="3 9" id="KW-0597">Phosphoprotein</keyword>
<evidence type="ECO:0000256" key="1">
    <source>
        <dbReference type="ARBA" id="ARBA00004496"/>
    </source>
</evidence>
<dbReference type="InterPro" id="IPR013196">
    <property type="entry name" value="HTH_11"/>
</dbReference>
<dbReference type="Pfam" id="PF08279">
    <property type="entry name" value="HTH_11"/>
    <property type="match status" value="1"/>
</dbReference>
<reference evidence="12" key="1">
    <citation type="journal article" date="2019" name="Int. J. Syst. Evol. Microbiol.">
        <title>The Global Catalogue of Microorganisms (GCM) 10K type strain sequencing project: providing services to taxonomists for standard genome sequencing and annotation.</title>
        <authorList>
            <consortium name="The Broad Institute Genomics Platform"/>
            <consortium name="The Broad Institute Genome Sequencing Center for Infectious Disease"/>
            <person name="Wu L."/>
            <person name="Ma J."/>
        </authorList>
    </citation>
    <scope>NUCLEOTIDE SEQUENCE [LARGE SCALE GENOMIC DNA]</scope>
    <source>
        <strain evidence="12">CCUG 56607</strain>
    </source>
</reference>
<dbReference type="InterPro" id="IPR001789">
    <property type="entry name" value="Sig_transdc_resp-reg_receiver"/>
</dbReference>
<name>A0ABW3L2P8_9BACI</name>
<evidence type="ECO:0000259" key="10">
    <source>
        <dbReference type="PROSITE" id="PS50110"/>
    </source>
</evidence>
<evidence type="ECO:0000256" key="7">
    <source>
        <dbReference type="ARBA" id="ARBA00023159"/>
    </source>
</evidence>
<proteinExistence type="predicted"/>
<evidence type="ECO:0000256" key="3">
    <source>
        <dbReference type="ARBA" id="ARBA00022553"/>
    </source>
</evidence>
<dbReference type="SUPFAM" id="SSF46785">
    <property type="entry name" value="Winged helix' DNA-binding domain"/>
    <property type="match status" value="1"/>
</dbReference>
<comment type="caution">
    <text evidence="11">The sequence shown here is derived from an EMBL/GenBank/DDBJ whole genome shotgun (WGS) entry which is preliminary data.</text>
</comment>
<accession>A0ABW3L2P8</accession>
<evidence type="ECO:0000256" key="2">
    <source>
        <dbReference type="ARBA" id="ARBA00022490"/>
    </source>
</evidence>
<keyword evidence="7" id="KW-0010">Activator</keyword>